<organism evidence="4 6">
    <name type="scientific">Pandoraea pulmonicola</name>
    <dbReference type="NCBI Taxonomy" id="93221"/>
    <lineage>
        <taxon>Bacteria</taxon>
        <taxon>Pseudomonadati</taxon>
        <taxon>Pseudomonadota</taxon>
        <taxon>Betaproteobacteria</taxon>
        <taxon>Burkholderiales</taxon>
        <taxon>Burkholderiaceae</taxon>
        <taxon>Pandoraea</taxon>
    </lineage>
</organism>
<feature type="domain" description="Glycosyltransferase 2-like" evidence="2">
    <location>
        <begin position="5"/>
        <end position="141"/>
    </location>
</feature>
<dbReference type="CDD" id="cd04187">
    <property type="entry name" value="DPM1_like_bac"/>
    <property type="match status" value="1"/>
</dbReference>
<evidence type="ECO:0000313" key="4">
    <source>
        <dbReference type="EMBL" id="SUA93120.1"/>
    </source>
</evidence>
<dbReference type="EC" id="2.4.2.53" evidence="4"/>
<dbReference type="EMBL" id="UGSJ01000001">
    <property type="protein sequence ID" value="SUA93120.1"/>
    <property type="molecule type" value="Genomic_DNA"/>
</dbReference>
<reference evidence="5" key="1">
    <citation type="submission" date="2014-12" db="EMBL/GenBank/DDBJ databases">
        <title>Complete Genome Sequencing of Pandoraea pulmonicola DSM 16583.</title>
        <authorList>
            <person name="Chan K.-G."/>
        </authorList>
    </citation>
    <scope>NUCLEOTIDE SEQUENCE [LARGE SCALE GENOMIC DNA]</scope>
    <source>
        <strain evidence="5">DSM 16583</strain>
    </source>
</reference>
<keyword evidence="1" id="KW-0472">Membrane</keyword>
<dbReference type="InterPro" id="IPR029044">
    <property type="entry name" value="Nucleotide-diphossugar_trans"/>
</dbReference>
<dbReference type="Pfam" id="PF00535">
    <property type="entry name" value="Glycos_transf_2"/>
    <property type="match status" value="1"/>
</dbReference>
<dbReference type="Proteomes" id="UP000254589">
    <property type="component" value="Unassembled WGS sequence"/>
</dbReference>
<dbReference type="KEGG" id="ppul:RO07_23240"/>
<sequence>MKKLSIIVPVYFNEGSLPDLFTKLDGVRKELAERDVGLELVFVDDGSGDGSLELLKQYKSKSAQPDVRVIKLSRNFGAISAVKTGVMHVTGDCFLFLAADLQDPPSLIPEMVDHWISGKRYVICARTDRDDPLASKFFAKIYYRMLRSFVIASYPEKGFDLALMDAMFLPYLRDSGKHVNFPLFPYWLGVEPYVIHYKRMAREHGKSRWTFGKKLKLMIDSIFSFSFAPVRIISFTGVTVSLFSFAYGILVVISALLGKVAVPGFATIVCLISFLLGLIIVMLGIISEYVWRIFDEVNKHPYSVVEEVL</sequence>
<feature type="transmembrane region" description="Helical" evidence="1">
    <location>
        <begin position="264"/>
        <end position="286"/>
    </location>
</feature>
<dbReference type="PANTHER" id="PTHR48090">
    <property type="entry name" value="UNDECAPRENYL-PHOSPHATE 4-DEOXY-4-FORMAMIDO-L-ARABINOSE TRANSFERASE-RELATED"/>
    <property type="match status" value="1"/>
</dbReference>
<reference evidence="3" key="2">
    <citation type="submission" date="2016-11" db="EMBL/GenBank/DDBJ databases">
        <title>Complete Genome Sequencing of Pandoraea pulmonicola DSM 16583.</title>
        <authorList>
            <person name="Chan K.-G."/>
        </authorList>
    </citation>
    <scope>NUCLEOTIDE SEQUENCE</scope>
    <source>
        <strain evidence="3">DSM 16583</strain>
    </source>
</reference>
<proteinExistence type="predicted"/>
<feature type="transmembrane region" description="Helical" evidence="1">
    <location>
        <begin position="232"/>
        <end position="258"/>
    </location>
</feature>
<evidence type="ECO:0000313" key="3">
    <source>
        <dbReference type="EMBL" id="AJC22651.1"/>
    </source>
</evidence>
<evidence type="ECO:0000313" key="5">
    <source>
        <dbReference type="Proteomes" id="UP000035086"/>
    </source>
</evidence>
<dbReference type="GO" id="GO:0005886">
    <property type="term" value="C:plasma membrane"/>
    <property type="evidence" value="ECO:0007669"/>
    <property type="project" value="TreeGrafter"/>
</dbReference>
<evidence type="ECO:0000313" key="6">
    <source>
        <dbReference type="Proteomes" id="UP000254589"/>
    </source>
</evidence>
<accession>A0AAJ4ZH19</accession>
<dbReference type="PANTHER" id="PTHR48090:SF8">
    <property type="entry name" value="GLYCOSYLTRANSFERASE CSBB-RELATED"/>
    <property type="match status" value="1"/>
</dbReference>
<dbReference type="EMBL" id="CP010310">
    <property type="protein sequence ID" value="AJC22651.1"/>
    <property type="molecule type" value="Genomic_DNA"/>
</dbReference>
<keyword evidence="4" id="KW-0328">Glycosyltransferase</keyword>
<keyword evidence="1" id="KW-1133">Transmembrane helix</keyword>
<dbReference type="GO" id="GO:0099621">
    <property type="term" value="F:undecaprenyl-phosphate 4-deoxy-4-formamido-L-arabinose transferase activity"/>
    <property type="evidence" value="ECO:0007669"/>
    <property type="project" value="UniProtKB-EC"/>
</dbReference>
<dbReference type="Proteomes" id="UP000035086">
    <property type="component" value="Chromosome"/>
</dbReference>
<dbReference type="Gene3D" id="3.90.550.10">
    <property type="entry name" value="Spore Coat Polysaccharide Biosynthesis Protein SpsA, Chain A"/>
    <property type="match status" value="1"/>
</dbReference>
<protein>
    <submittedName>
        <fullName evidence="3">Glycosyl transferase</fullName>
    </submittedName>
    <submittedName>
        <fullName evidence="4">Undecaprenyl-phosphate 4-deoxy-4-formamido-L-arabinose transferase</fullName>
        <ecNumber evidence="4">2.4.2.53</ecNumber>
    </submittedName>
</protein>
<reference evidence="4 6" key="3">
    <citation type="submission" date="2018-06" db="EMBL/GenBank/DDBJ databases">
        <authorList>
            <consortium name="Pathogen Informatics"/>
            <person name="Doyle S."/>
        </authorList>
    </citation>
    <scope>NUCLEOTIDE SEQUENCE [LARGE SCALE GENOMIC DNA]</scope>
    <source>
        <strain evidence="4 6">NCTC13159</strain>
    </source>
</reference>
<dbReference type="AlphaFoldDB" id="A0AAJ4ZH19"/>
<dbReference type="SUPFAM" id="SSF53448">
    <property type="entry name" value="Nucleotide-diphospho-sugar transferases"/>
    <property type="match status" value="1"/>
</dbReference>
<evidence type="ECO:0000256" key="1">
    <source>
        <dbReference type="SAM" id="Phobius"/>
    </source>
</evidence>
<keyword evidence="1" id="KW-0812">Transmembrane</keyword>
<dbReference type="RefSeq" id="WP_039411829.1">
    <property type="nucleotide sequence ID" value="NZ_CP010310.2"/>
</dbReference>
<keyword evidence="4" id="KW-0808">Transferase</keyword>
<keyword evidence="5" id="KW-1185">Reference proteome</keyword>
<dbReference type="InterPro" id="IPR001173">
    <property type="entry name" value="Glyco_trans_2-like"/>
</dbReference>
<dbReference type="InterPro" id="IPR050256">
    <property type="entry name" value="Glycosyltransferase_2"/>
</dbReference>
<evidence type="ECO:0000259" key="2">
    <source>
        <dbReference type="Pfam" id="PF00535"/>
    </source>
</evidence>
<name>A0AAJ4ZH19_PANPU</name>
<gene>
    <name evidence="4" type="primary">arnC_2</name>
    <name evidence="4" type="ORF">NCTC13159_04672</name>
    <name evidence="3" type="ORF">RO07_23240</name>
</gene>